<dbReference type="GO" id="GO:0005789">
    <property type="term" value="C:endoplasmic reticulum membrane"/>
    <property type="evidence" value="ECO:0007669"/>
    <property type="project" value="TreeGrafter"/>
</dbReference>
<dbReference type="HOGENOM" id="CLU_757491_0_0_1"/>
<reference evidence="3" key="3">
    <citation type="submission" date="2015-06" db="UniProtKB">
        <authorList>
            <consortium name="EnsemblProtists"/>
        </authorList>
    </citation>
    <scope>IDENTIFICATION</scope>
</reference>
<reference evidence="4" key="2">
    <citation type="submission" date="2012-11" db="EMBL/GenBank/DDBJ databases">
        <authorList>
            <person name="Kuo A."/>
            <person name="Curtis B.A."/>
            <person name="Tanifuji G."/>
            <person name="Burki F."/>
            <person name="Gruber A."/>
            <person name="Irimia M."/>
            <person name="Maruyama S."/>
            <person name="Arias M.C."/>
            <person name="Ball S.G."/>
            <person name="Gile G.H."/>
            <person name="Hirakawa Y."/>
            <person name="Hopkins J.F."/>
            <person name="Rensing S.A."/>
            <person name="Schmutz J."/>
            <person name="Symeonidi A."/>
            <person name="Elias M."/>
            <person name="Eveleigh R.J."/>
            <person name="Herman E.K."/>
            <person name="Klute M.J."/>
            <person name="Nakayama T."/>
            <person name="Obornik M."/>
            <person name="Reyes-Prieto A."/>
            <person name="Armbrust E.V."/>
            <person name="Aves S.J."/>
            <person name="Beiko R.G."/>
            <person name="Coutinho P."/>
            <person name="Dacks J.B."/>
            <person name="Durnford D.G."/>
            <person name="Fast N.M."/>
            <person name="Green B.R."/>
            <person name="Grisdale C."/>
            <person name="Hempe F."/>
            <person name="Henrissat B."/>
            <person name="Hoppner M.P."/>
            <person name="Ishida K.-I."/>
            <person name="Kim E."/>
            <person name="Koreny L."/>
            <person name="Kroth P.G."/>
            <person name="Liu Y."/>
            <person name="Malik S.-B."/>
            <person name="Maier U.G."/>
            <person name="McRose D."/>
            <person name="Mock T."/>
            <person name="Neilson J.A."/>
            <person name="Onodera N.T."/>
            <person name="Poole A.M."/>
            <person name="Pritham E.J."/>
            <person name="Richards T.A."/>
            <person name="Rocap G."/>
            <person name="Roy S.W."/>
            <person name="Sarai C."/>
            <person name="Schaack S."/>
            <person name="Shirato S."/>
            <person name="Slamovits C.H."/>
            <person name="Spencer D.F."/>
            <person name="Suzuki S."/>
            <person name="Worden A.Z."/>
            <person name="Zauner S."/>
            <person name="Barry K."/>
            <person name="Bell C."/>
            <person name="Bharti A.K."/>
            <person name="Crow J.A."/>
            <person name="Grimwood J."/>
            <person name="Kramer R."/>
            <person name="Lindquist E."/>
            <person name="Lucas S."/>
            <person name="Salamov A."/>
            <person name="McFadden G.I."/>
            <person name="Lane C.E."/>
            <person name="Keeling P.J."/>
            <person name="Gray M.W."/>
            <person name="Grigoriev I.V."/>
            <person name="Archibald J.M."/>
        </authorList>
    </citation>
    <scope>NUCLEOTIDE SEQUENCE</scope>
    <source>
        <strain evidence="4">CCMP2712</strain>
    </source>
</reference>
<dbReference type="Pfam" id="PF13181">
    <property type="entry name" value="TPR_8"/>
    <property type="match status" value="1"/>
</dbReference>
<evidence type="ECO:0000256" key="1">
    <source>
        <dbReference type="PROSITE-ProRule" id="PRU00023"/>
    </source>
</evidence>
<evidence type="ECO:0000313" key="4">
    <source>
        <dbReference type="Proteomes" id="UP000011087"/>
    </source>
</evidence>
<accession>L1JYH3</accession>
<dbReference type="SMART" id="SM00028">
    <property type="entry name" value="TPR"/>
    <property type="match status" value="4"/>
</dbReference>
<dbReference type="SUPFAM" id="SSF48452">
    <property type="entry name" value="TPR-like"/>
    <property type="match status" value="1"/>
</dbReference>
<dbReference type="SMART" id="SM00248">
    <property type="entry name" value="ANK"/>
    <property type="match status" value="2"/>
</dbReference>
<dbReference type="SUPFAM" id="SSF48403">
    <property type="entry name" value="Ankyrin repeat"/>
    <property type="match status" value="1"/>
</dbReference>
<dbReference type="GO" id="GO:0000030">
    <property type="term" value="F:mannosyltransferase activity"/>
    <property type="evidence" value="ECO:0007669"/>
    <property type="project" value="TreeGrafter"/>
</dbReference>
<dbReference type="PROSITE" id="PS50297">
    <property type="entry name" value="ANK_REP_REGION"/>
    <property type="match status" value="1"/>
</dbReference>
<dbReference type="InterPro" id="IPR011990">
    <property type="entry name" value="TPR-like_helical_dom_sf"/>
</dbReference>
<dbReference type="PANTHER" id="PTHR44216">
    <property type="entry name" value="PROTEIN O-MANNOSYL-TRANSFERASE TMTC2"/>
    <property type="match status" value="1"/>
</dbReference>
<dbReference type="GeneID" id="17310117"/>
<dbReference type="InterPro" id="IPR052384">
    <property type="entry name" value="TMTC_O-mannosyltransferase"/>
</dbReference>
<dbReference type="Gene3D" id="1.25.40.10">
    <property type="entry name" value="Tetratricopeptide repeat domain"/>
    <property type="match status" value="1"/>
</dbReference>
<dbReference type="Pfam" id="PF12796">
    <property type="entry name" value="Ank_2"/>
    <property type="match status" value="1"/>
</dbReference>
<feature type="repeat" description="ANK" evidence="1">
    <location>
        <begin position="84"/>
        <end position="116"/>
    </location>
</feature>
<evidence type="ECO:0000313" key="2">
    <source>
        <dbReference type="EMBL" id="EKX53260.1"/>
    </source>
</evidence>
<dbReference type="PANTHER" id="PTHR44216:SF3">
    <property type="entry name" value="PROTEIN O-MANNOSYL-TRANSFERASE TMTC2"/>
    <property type="match status" value="1"/>
</dbReference>
<dbReference type="EnsemblProtists" id="EKX53260">
    <property type="protein sequence ID" value="EKX53260"/>
    <property type="gene ID" value="GUITHDRAFT_133007"/>
</dbReference>
<name>L1JYH3_GUITC</name>
<dbReference type="InterPro" id="IPR002110">
    <property type="entry name" value="Ankyrin_rpt"/>
</dbReference>
<keyword evidence="1" id="KW-0040">ANK repeat</keyword>
<dbReference type="RefSeq" id="XP_005840240.1">
    <property type="nucleotide sequence ID" value="XM_005840183.1"/>
</dbReference>
<protein>
    <recommendedName>
        <fullName evidence="5">Tetratricopeptide repeat protein</fullName>
    </recommendedName>
</protein>
<reference evidence="2 4" key="1">
    <citation type="journal article" date="2012" name="Nature">
        <title>Algal genomes reveal evolutionary mosaicism and the fate of nucleomorphs.</title>
        <authorList>
            <consortium name="DOE Joint Genome Institute"/>
            <person name="Curtis B.A."/>
            <person name="Tanifuji G."/>
            <person name="Burki F."/>
            <person name="Gruber A."/>
            <person name="Irimia M."/>
            <person name="Maruyama S."/>
            <person name="Arias M.C."/>
            <person name="Ball S.G."/>
            <person name="Gile G.H."/>
            <person name="Hirakawa Y."/>
            <person name="Hopkins J.F."/>
            <person name="Kuo A."/>
            <person name="Rensing S.A."/>
            <person name="Schmutz J."/>
            <person name="Symeonidi A."/>
            <person name="Elias M."/>
            <person name="Eveleigh R.J."/>
            <person name="Herman E.K."/>
            <person name="Klute M.J."/>
            <person name="Nakayama T."/>
            <person name="Obornik M."/>
            <person name="Reyes-Prieto A."/>
            <person name="Armbrust E.V."/>
            <person name="Aves S.J."/>
            <person name="Beiko R.G."/>
            <person name="Coutinho P."/>
            <person name="Dacks J.B."/>
            <person name="Durnford D.G."/>
            <person name="Fast N.M."/>
            <person name="Green B.R."/>
            <person name="Grisdale C.J."/>
            <person name="Hempel F."/>
            <person name="Henrissat B."/>
            <person name="Hoppner M.P."/>
            <person name="Ishida K."/>
            <person name="Kim E."/>
            <person name="Koreny L."/>
            <person name="Kroth P.G."/>
            <person name="Liu Y."/>
            <person name="Malik S.B."/>
            <person name="Maier U.G."/>
            <person name="McRose D."/>
            <person name="Mock T."/>
            <person name="Neilson J.A."/>
            <person name="Onodera N.T."/>
            <person name="Poole A.M."/>
            <person name="Pritham E.J."/>
            <person name="Richards T.A."/>
            <person name="Rocap G."/>
            <person name="Roy S.W."/>
            <person name="Sarai C."/>
            <person name="Schaack S."/>
            <person name="Shirato S."/>
            <person name="Slamovits C.H."/>
            <person name="Spencer D.F."/>
            <person name="Suzuki S."/>
            <person name="Worden A.Z."/>
            <person name="Zauner S."/>
            <person name="Barry K."/>
            <person name="Bell C."/>
            <person name="Bharti A.K."/>
            <person name="Crow J.A."/>
            <person name="Grimwood J."/>
            <person name="Kramer R."/>
            <person name="Lindquist E."/>
            <person name="Lucas S."/>
            <person name="Salamov A."/>
            <person name="McFadden G.I."/>
            <person name="Lane C.E."/>
            <person name="Keeling P.J."/>
            <person name="Gray M.W."/>
            <person name="Grigoriev I.V."/>
            <person name="Archibald J.M."/>
        </authorList>
    </citation>
    <scope>NUCLEOTIDE SEQUENCE</scope>
    <source>
        <strain evidence="2 4">CCMP2712</strain>
    </source>
</reference>
<evidence type="ECO:0000313" key="3">
    <source>
        <dbReference type="EnsemblProtists" id="EKX53260"/>
    </source>
</evidence>
<dbReference type="InterPro" id="IPR019734">
    <property type="entry name" value="TPR_rpt"/>
</dbReference>
<sequence length="366" mass="40690">MTLISNKYLSWLIVRPLCRRGNASSGLDALSCCEKAERPKESYEKLDGELVMLQNAVIRGDEKTVEVILSRARRIGIINYQDYAGRTCLHHAAQNGHARIARILLEYNADPILKNKEGKTALQMAMENGHHNVVEVSGSDLITVLDPETALVLAQVLLQTKTNSTTGKPKIGNEVPTLYSMDVEALHADAADKYFKGDYAGAEDLYKKALAANPKHLRSLCNYGALLHNIKNEYDKAAEMYSAALKVDKNDVVTLYNYALLLEVAKKDYLGAERLYLRALQVDPMHVDTLVNYGSLLKTVHNELGTAEKMYVTALQVEPNHVDALCNYALLLRDGLGNKEKARSLIQHALEVAPDDEWLKKHASAF</sequence>
<dbReference type="Proteomes" id="UP000011087">
    <property type="component" value="Unassembled WGS sequence"/>
</dbReference>
<organism evidence="2">
    <name type="scientific">Guillardia theta (strain CCMP2712)</name>
    <name type="common">Cryptophyte</name>
    <dbReference type="NCBI Taxonomy" id="905079"/>
    <lineage>
        <taxon>Eukaryota</taxon>
        <taxon>Cryptophyceae</taxon>
        <taxon>Pyrenomonadales</taxon>
        <taxon>Geminigeraceae</taxon>
        <taxon>Guillardia</taxon>
    </lineage>
</organism>
<dbReference type="PaxDb" id="55529-EKX53260"/>
<keyword evidence="4" id="KW-1185">Reference proteome</keyword>
<dbReference type="Gene3D" id="1.25.40.20">
    <property type="entry name" value="Ankyrin repeat-containing domain"/>
    <property type="match status" value="1"/>
</dbReference>
<gene>
    <name evidence="2" type="ORF">GUITHDRAFT_133007</name>
</gene>
<dbReference type="EMBL" id="JH992970">
    <property type="protein sequence ID" value="EKX53260.1"/>
    <property type="molecule type" value="Genomic_DNA"/>
</dbReference>
<dbReference type="InterPro" id="IPR036770">
    <property type="entry name" value="Ankyrin_rpt-contain_sf"/>
</dbReference>
<dbReference type="OrthoDB" id="20872at2759"/>
<dbReference type="KEGG" id="gtt:GUITHDRAFT_133007"/>
<dbReference type="Pfam" id="PF13432">
    <property type="entry name" value="TPR_16"/>
    <property type="match status" value="1"/>
</dbReference>
<dbReference type="AlphaFoldDB" id="L1JYH3"/>
<evidence type="ECO:0008006" key="5">
    <source>
        <dbReference type="Google" id="ProtNLM"/>
    </source>
</evidence>
<proteinExistence type="predicted"/>
<dbReference type="PROSITE" id="PS50088">
    <property type="entry name" value="ANK_REPEAT"/>
    <property type="match status" value="1"/>
</dbReference>
<dbReference type="GO" id="GO:0035269">
    <property type="term" value="P:protein O-linked glycosylation via mannose"/>
    <property type="evidence" value="ECO:0007669"/>
    <property type="project" value="TreeGrafter"/>
</dbReference>